<reference evidence="6 7" key="1">
    <citation type="submission" date="2016-11" db="EMBL/GenBank/DDBJ databases">
        <title>Draft Genome Sequences of Nine Cyanobacterial Strains from Diverse Habitats.</title>
        <authorList>
            <person name="Zhu T."/>
            <person name="Hou S."/>
            <person name="Lu X."/>
            <person name="Hess W.R."/>
        </authorList>
    </citation>
    <scope>NUCLEOTIDE SEQUENCE [LARGE SCALE GENOMIC DNA]</scope>
    <source>
        <strain evidence="6 7">NIES-592</strain>
    </source>
</reference>
<name>A0A1U7H552_9CYAN</name>
<evidence type="ECO:0000313" key="7">
    <source>
        <dbReference type="Proteomes" id="UP000186391"/>
    </source>
</evidence>
<dbReference type="Pfam" id="PF00005">
    <property type="entry name" value="ABC_tran"/>
    <property type="match status" value="1"/>
</dbReference>
<dbReference type="InterPro" id="IPR029439">
    <property type="entry name" value="Wzt_C"/>
</dbReference>
<dbReference type="SUPFAM" id="SSF52540">
    <property type="entry name" value="P-loop containing nucleoside triphosphate hydrolases"/>
    <property type="match status" value="1"/>
</dbReference>
<proteinExistence type="inferred from homology"/>
<keyword evidence="3" id="KW-0547">Nucleotide-binding</keyword>
<dbReference type="AlphaFoldDB" id="A0A1U7H552"/>
<keyword evidence="7" id="KW-1185">Reference proteome</keyword>
<evidence type="ECO:0000313" key="6">
    <source>
        <dbReference type="EMBL" id="OKH16394.1"/>
    </source>
</evidence>
<evidence type="ECO:0000256" key="3">
    <source>
        <dbReference type="ARBA" id="ARBA00022741"/>
    </source>
</evidence>
<organism evidence="6 7">
    <name type="scientific">Fischerella major NIES-592</name>
    <dbReference type="NCBI Taxonomy" id="210994"/>
    <lineage>
        <taxon>Bacteria</taxon>
        <taxon>Bacillati</taxon>
        <taxon>Cyanobacteriota</taxon>
        <taxon>Cyanophyceae</taxon>
        <taxon>Nostocales</taxon>
        <taxon>Hapalosiphonaceae</taxon>
        <taxon>Fischerella</taxon>
    </lineage>
</organism>
<dbReference type="GO" id="GO:0016020">
    <property type="term" value="C:membrane"/>
    <property type="evidence" value="ECO:0007669"/>
    <property type="project" value="InterPro"/>
</dbReference>
<dbReference type="EMBL" id="MRCA01000001">
    <property type="protein sequence ID" value="OKH16394.1"/>
    <property type="molecule type" value="Genomic_DNA"/>
</dbReference>
<dbReference type="GO" id="GO:0005524">
    <property type="term" value="F:ATP binding"/>
    <property type="evidence" value="ECO:0007669"/>
    <property type="project" value="UniProtKB-KW"/>
</dbReference>
<dbReference type="Gene3D" id="3.40.50.300">
    <property type="entry name" value="P-loop containing nucleotide triphosphate hydrolases"/>
    <property type="match status" value="1"/>
</dbReference>
<dbReference type="InterPro" id="IPR015860">
    <property type="entry name" value="ABC_transpr_TagH-like"/>
</dbReference>
<dbReference type="SMART" id="SM00382">
    <property type="entry name" value="AAA"/>
    <property type="match status" value="1"/>
</dbReference>
<dbReference type="InterPro" id="IPR003593">
    <property type="entry name" value="AAA+_ATPase"/>
</dbReference>
<dbReference type="Gene3D" id="2.70.50.60">
    <property type="entry name" value="abc- transporter (atp binding component) like domain"/>
    <property type="match status" value="1"/>
</dbReference>
<dbReference type="InterPro" id="IPR050683">
    <property type="entry name" value="Bact_Polysacc_Export_ATP-bd"/>
</dbReference>
<evidence type="ECO:0000256" key="1">
    <source>
        <dbReference type="ARBA" id="ARBA00005417"/>
    </source>
</evidence>
<evidence type="ECO:0000259" key="5">
    <source>
        <dbReference type="PROSITE" id="PS50893"/>
    </source>
</evidence>
<dbReference type="PROSITE" id="PS50893">
    <property type="entry name" value="ABC_TRANSPORTER_2"/>
    <property type="match status" value="1"/>
</dbReference>
<dbReference type="PANTHER" id="PTHR46743:SF2">
    <property type="entry name" value="TEICHOIC ACIDS EXPORT ATP-BINDING PROTEIN TAGH"/>
    <property type="match status" value="1"/>
</dbReference>
<dbReference type="GO" id="GO:0140359">
    <property type="term" value="F:ABC-type transporter activity"/>
    <property type="evidence" value="ECO:0007669"/>
    <property type="project" value="InterPro"/>
</dbReference>
<dbReference type="RefSeq" id="WP_073554746.1">
    <property type="nucleotide sequence ID" value="NZ_MRCA01000001.1"/>
</dbReference>
<dbReference type="CDD" id="cd10147">
    <property type="entry name" value="Wzt_C-like"/>
    <property type="match status" value="1"/>
</dbReference>
<gene>
    <name evidence="6" type="ORF">NIES592_01770</name>
</gene>
<dbReference type="Proteomes" id="UP000186391">
    <property type="component" value="Unassembled WGS sequence"/>
</dbReference>
<dbReference type="InterPro" id="IPR003439">
    <property type="entry name" value="ABC_transporter-like_ATP-bd"/>
</dbReference>
<dbReference type="Pfam" id="PF14524">
    <property type="entry name" value="Wzt_C"/>
    <property type="match status" value="1"/>
</dbReference>
<keyword evidence="4 6" id="KW-0067">ATP-binding</keyword>
<protein>
    <submittedName>
        <fullName evidence="6">ABC transporter ATP-binding protein</fullName>
    </submittedName>
</protein>
<dbReference type="OrthoDB" id="9778870at2"/>
<dbReference type="PANTHER" id="PTHR46743">
    <property type="entry name" value="TEICHOIC ACIDS EXPORT ATP-BINDING PROTEIN TAGH"/>
    <property type="match status" value="1"/>
</dbReference>
<comment type="caution">
    <text evidence="6">The sequence shown here is derived from an EMBL/GenBank/DDBJ whole genome shotgun (WGS) entry which is preliminary data.</text>
</comment>
<evidence type="ECO:0000256" key="2">
    <source>
        <dbReference type="ARBA" id="ARBA00022448"/>
    </source>
</evidence>
<dbReference type="CDD" id="cd03220">
    <property type="entry name" value="ABC_KpsT_Wzt"/>
    <property type="match status" value="1"/>
</dbReference>
<dbReference type="InterPro" id="IPR027417">
    <property type="entry name" value="P-loop_NTPase"/>
</dbReference>
<accession>A0A1U7H552</accession>
<comment type="similarity">
    <text evidence="1">Belongs to the ABC transporter superfamily.</text>
</comment>
<dbReference type="GO" id="GO:0016887">
    <property type="term" value="F:ATP hydrolysis activity"/>
    <property type="evidence" value="ECO:0007669"/>
    <property type="project" value="InterPro"/>
</dbReference>
<sequence>MGEEIAISLKNISKCYKRYARPVDKLKEILLRGQNHAQEFWALQDINLEIPKGETVGIIGQNGSGKSTLLQIIAGTLTPTTGEVWVNGRVSALLELGSGFNPEFTGRQNVFFNGQILGLSKEQIEAKFDDIAAFAEIGDFIEHPVKTYSSGMVVRLAFAVIANTEPSILIVDEALAVGDAKFQARCMKRIREMKEQGVTILFVSHDSSSVKMLCKTAVLMNYGRVLEIGKPKEVVNHYIALLSSDQPEDNRKKPENESLSEEIQSIESNDFVVGNHQKKALHRHGNKLATINSIKLTDLDKKEISKVESGSTFQVLISLEAKAELSDLVVGISLRNLMGLVMYGTNTFLKGCNLPKLKAGEHLQVCFQIPCYLNKGVYTFTVGVHSEEGISYDWIDELVVFEVTNSIFCDGVVDLNSTIKIGGEKYYAIAQSEEKNQEFN</sequence>
<keyword evidence="2" id="KW-0813">Transport</keyword>
<feature type="domain" description="ABC transporter" evidence="5">
    <location>
        <begin position="24"/>
        <end position="247"/>
    </location>
</feature>
<evidence type="ECO:0000256" key="4">
    <source>
        <dbReference type="ARBA" id="ARBA00022840"/>
    </source>
</evidence>